<protein>
    <submittedName>
        <fullName evidence="2">Nitrate reductase molybdenum cofactor assembly chaperone</fullName>
    </submittedName>
</protein>
<dbReference type="GO" id="GO:0051131">
    <property type="term" value="P:chaperone-mediated protein complex assembly"/>
    <property type="evidence" value="ECO:0007669"/>
    <property type="project" value="InterPro"/>
</dbReference>
<sequence length="258" mass="27999">MSAIPGNAGVSPARCGQDGRAPILTLKVLSALLGYPQAETLAALDEMAEAVERERLLAPPQAGALLAFIDAWRSADLLELQENYVALFDRGRNLSLHIFEHVHGESRDRGQAMVDLLALYESHGFELATRELPDYIPLFLEYLSQQSHAAAASLLRDAMPVLSLLGARLAERGSAYHVLLDALAGIAGQPAEAEGIRRRAAAEEPDQTLLRMDEIWEEEAVSFLGNPNACQKPSATEHPIVVAPPRAPQPHAQPENRP</sequence>
<name>A0A8D4VQT2_9GAMM</name>
<dbReference type="GO" id="GO:0042128">
    <property type="term" value="P:nitrate assimilation"/>
    <property type="evidence" value="ECO:0007669"/>
    <property type="project" value="TreeGrafter"/>
</dbReference>
<dbReference type="AlphaFoldDB" id="A0A8D4VQT2"/>
<feature type="region of interest" description="Disordered" evidence="1">
    <location>
        <begin position="228"/>
        <end position="258"/>
    </location>
</feature>
<evidence type="ECO:0000313" key="3">
    <source>
        <dbReference type="Proteomes" id="UP000824988"/>
    </source>
</evidence>
<dbReference type="PANTHER" id="PTHR43680">
    <property type="entry name" value="NITRATE REDUCTASE MOLYBDENUM COFACTOR ASSEMBLY CHAPERONE"/>
    <property type="match status" value="1"/>
</dbReference>
<dbReference type="EMBL" id="AP019782">
    <property type="protein sequence ID" value="BBL70909.1"/>
    <property type="molecule type" value="Genomic_DNA"/>
</dbReference>
<dbReference type="GO" id="GO:0016530">
    <property type="term" value="F:metallochaperone activity"/>
    <property type="evidence" value="ECO:0007669"/>
    <property type="project" value="TreeGrafter"/>
</dbReference>
<accession>A0A8D4VQT2</accession>
<dbReference type="NCBIfam" id="TIGR00684">
    <property type="entry name" value="narJ"/>
    <property type="match status" value="1"/>
</dbReference>
<dbReference type="InterPro" id="IPR003765">
    <property type="entry name" value="NO3_reductase_chaperone_NarJ"/>
</dbReference>
<dbReference type="Pfam" id="PF02613">
    <property type="entry name" value="Nitrate_red_del"/>
    <property type="match status" value="1"/>
</dbReference>
<dbReference type="PANTHER" id="PTHR43680:SF2">
    <property type="entry name" value="NITRATE REDUCTASE MOLYBDENUM COFACTOR ASSEMBLY CHAPERONE NARJ"/>
    <property type="match status" value="1"/>
</dbReference>
<dbReference type="RefSeq" id="WP_246598988.1">
    <property type="nucleotide sequence ID" value="NZ_AP019782.1"/>
</dbReference>
<reference evidence="2" key="1">
    <citation type="submission" date="2019-06" db="EMBL/GenBank/DDBJ databases">
        <title>Complete genome sequence of Methylogaea oryzae strain JCM16910.</title>
        <authorList>
            <person name="Asakawa S."/>
        </authorList>
    </citation>
    <scope>NUCLEOTIDE SEQUENCE</scope>
    <source>
        <strain evidence="2">E10</strain>
    </source>
</reference>
<dbReference type="Proteomes" id="UP000824988">
    <property type="component" value="Chromosome"/>
</dbReference>
<evidence type="ECO:0000256" key="1">
    <source>
        <dbReference type="SAM" id="MobiDB-lite"/>
    </source>
</evidence>
<organism evidence="2 3">
    <name type="scientific">Methylogaea oryzae</name>
    <dbReference type="NCBI Taxonomy" id="1295382"/>
    <lineage>
        <taxon>Bacteria</taxon>
        <taxon>Pseudomonadati</taxon>
        <taxon>Pseudomonadota</taxon>
        <taxon>Gammaproteobacteria</taxon>
        <taxon>Methylococcales</taxon>
        <taxon>Methylococcaceae</taxon>
        <taxon>Methylogaea</taxon>
    </lineage>
</organism>
<keyword evidence="3" id="KW-1185">Reference proteome</keyword>
<dbReference type="KEGG" id="moz:MoryE10_15150"/>
<proteinExistence type="predicted"/>
<dbReference type="InterPro" id="IPR020945">
    <property type="entry name" value="DMSO/NO3_reduct_chaperone"/>
</dbReference>
<gene>
    <name evidence="2" type="primary">narJ</name>
    <name evidence="2" type="ORF">MoryE10_15150</name>
</gene>
<evidence type="ECO:0000313" key="2">
    <source>
        <dbReference type="EMBL" id="BBL70909.1"/>
    </source>
</evidence>
<dbReference type="GO" id="GO:0051082">
    <property type="term" value="F:unfolded protein binding"/>
    <property type="evidence" value="ECO:0007669"/>
    <property type="project" value="InterPro"/>
</dbReference>
<feature type="compositionally biased region" description="Low complexity" evidence="1">
    <location>
        <begin position="249"/>
        <end position="258"/>
    </location>
</feature>